<organism evidence="1 2">
    <name type="scientific">Apolygus lucorum</name>
    <name type="common">Small green plant bug</name>
    <name type="synonym">Lygocoris lucorum</name>
    <dbReference type="NCBI Taxonomy" id="248454"/>
    <lineage>
        <taxon>Eukaryota</taxon>
        <taxon>Metazoa</taxon>
        <taxon>Ecdysozoa</taxon>
        <taxon>Arthropoda</taxon>
        <taxon>Hexapoda</taxon>
        <taxon>Insecta</taxon>
        <taxon>Pterygota</taxon>
        <taxon>Neoptera</taxon>
        <taxon>Paraneoptera</taxon>
        <taxon>Hemiptera</taxon>
        <taxon>Heteroptera</taxon>
        <taxon>Panheteroptera</taxon>
        <taxon>Cimicomorpha</taxon>
        <taxon>Miridae</taxon>
        <taxon>Mirini</taxon>
        <taxon>Apolygus</taxon>
    </lineage>
</organism>
<evidence type="ECO:0000313" key="2">
    <source>
        <dbReference type="Proteomes" id="UP000466442"/>
    </source>
</evidence>
<dbReference type="Gene3D" id="1.10.530.10">
    <property type="match status" value="1"/>
</dbReference>
<dbReference type="InterPro" id="IPR023346">
    <property type="entry name" value="Lysozyme-like_dom_sf"/>
</dbReference>
<keyword evidence="2" id="KW-1185">Reference proteome</keyword>
<dbReference type="SUPFAM" id="SSF53955">
    <property type="entry name" value="Lysozyme-like"/>
    <property type="match status" value="1"/>
</dbReference>
<dbReference type="AlphaFoldDB" id="A0A6A4IUH7"/>
<reference evidence="1" key="1">
    <citation type="journal article" date="2021" name="Mol. Ecol. Resour.">
        <title>Apolygus lucorum genome provides insights into omnivorousness and mesophyll feeding.</title>
        <authorList>
            <person name="Liu Y."/>
            <person name="Liu H."/>
            <person name="Wang H."/>
            <person name="Huang T."/>
            <person name="Liu B."/>
            <person name="Yang B."/>
            <person name="Yin L."/>
            <person name="Li B."/>
            <person name="Zhang Y."/>
            <person name="Zhang S."/>
            <person name="Jiang F."/>
            <person name="Zhang X."/>
            <person name="Ren Y."/>
            <person name="Wang B."/>
            <person name="Wang S."/>
            <person name="Lu Y."/>
            <person name="Wu K."/>
            <person name="Fan W."/>
            <person name="Wang G."/>
        </authorList>
    </citation>
    <scope>NUCLEOTIDE SEQUENCE</scope>
    <source>
        <strain evidence="1">12Hb</strain>
    </source>
</reference>
<evidence type="ECO:0000313" key="1">
    <source>
        <dbReference type="EMBL" id="KAF6201099.1"/>
    </source>
</evidence>
<accession>A0A6A4IUH7</accession>
<gene>
    <name evidence="1" type="ORF">GE061_005546</name>
</gene>
<sequence>MSFSVRNSVVLWFLVVTVRWNQAEIIDPVEFANVLMSLNVEDWDIPTFACYAHDVSGLDTAPSIMKSHRNGTTFYGIFGIPEEKLRLCGLVSSELEDEDIVNDFHCLKELVSYRSLGWSSRLMKLSRSLWTPGKCFGWLRDLPSYEYSDEDRVPAYNSFSCSNYTFVPNDGQSISLMFVVILCLIQLICWCLVLWNFKTKRTDMPDREQLL</sequence>
<comment type="caution">
    <text evidence="1">The sequence shown here is derived from an EMBL/GenBank/DDBJ whole genome shotgun (WGS) entry which is preliminary data.</text>
</comment>
<name>A0A6A4IUH7_APOLU</name>
<dbReference type="EMBL" id="WIXP02000013">
    <property type="protein sequence ID" value="KAF6201099.1"/>
    <property type="molecule type" value="Genomic_DNA"/>
</dbReference>
<protein>
    <submittedName>
        <fullName evidence="1">Uncharacterized protein</fullName>
    </submittedName>
</protein>
<dbReference type="Proteomes" id="UP000466442">
    <property type="component" value="Unassembled WGS sequence"/>
</dbReference>
<proteinExistence type="predicted"/>